<feature type="chain" id="PRO_5046396267" description="Proline iminopeptidase" evidence="11">
    <location>
        <begin position="20"/>
        <end position="348"/>
    </location>
</feature>
<dbReference type="Proteomes" id="UP001476807">
    <property type="component" value="Unassembled WGS sequence"/>
</dbReference>
<evidence type="ECO:0000256" key="8">
    <source>
        <dbReference type="ARBA" id="ARBA00022670"/>
    </source>
</evidence>
<evidence type="ECO:0000256" key="5">
    <source>
        <dbReference type="ARBA" id="ARBA00021843"/>
    </source>
</evidence>
<dbReference type="SUPFAM" id="SSF53474">
    <property type="entry name" value="alpha/beta-Hydrolases"/>
    <property type="match status" value="1"/>
</dbReference>
<dbReference type="PANTHER" id="PTHR43722:SF1">
    <property type="entry name" value="PROLINE IMINOPEPTIDASE"/>
    <property type="match status" value="1"/>
</dbReference>
<dbReference type="Pfam" id="PF00561">
    <property type="entry name" value="Abhydrolase_1"/>
    <property type="match status" value="1"/>
</dbReference>
<accession>A0ABV1RRC4</accession>
<keyword evidence="11" id="KW-0732">Signal</keyword>
<dbReference type="EC" id="3.4.11.5" evidence="4"/>
<dbReference type="GO" id="GO:0016787">
    <property type="term" value="F:hydrolase activity"/>
    <property type="evidence" value="ECO:0007669"/>
    <property type="project" value="UniProtKB-KW"/>
</dbReference>
<dbReference type="EMBL" id="JBEOKT010000004">
    <property type="protein sequence ID" value="MER2996924.1"/>
    <property type="molecule type" value="Genomic_DNA"/>
</dbReference>
<dbReference type="PANTHER" id="PTHR43722">
    <property type="entry name" value="PROLINE IMINOPEPTIDASE"/>
    <property type="match status" value="1"/>
</dbReference>
<feature type="signal peptide" evidence="11">
    <location>
        <begin position="1"/>
        <end position="19"/>
    </location>
</feature>
<reference evidence="13 14" key="1">
    <citation type="submission" date="2024-06" db="EMBL/GenBank/DDBJ databases">
        <title>Pontibacter populi HYL7-15.</title>
        <authorList>
            <person name="Kim M.K."/>
        </authorList>
    </citation>
    <scope>NUCLEOTIDE SEQUENCE [LARGE SCALE GENOMIC DNA]</scope>
    <source>
        <strain evidence="13 14">HYL7-15</strain>
    </source>
</reference>
<comment type="catalytic activity">
    <reaction evidence="1">
        <text>Release of N-terminal proline from a peptide.</text>
        <dbReference type="EC" id="3.4.11.5"/>
    </reaction>
</comment>
<name>A0ABV1RRC4_9BACT</name>
<dbReference type="InterPro" id="IPR000073">
    <property type="entry name" value="AB_hydrolase_1"/>
</dbReference>
<evidence type="ECO:0000256" key="2">
    <source>
        <dbReference type="ARBA" id="ARBA00004496"/>
    </source>
</evidence>
<keyword evidence="9 13" id="KW-0378">Hydrolase</keyword>
<evidence type="ECO:0000256" key="6">
    <source>
        <dbReference type="ARBA" id="ARBA00022438"/>
    </source>
</evidence>
<evidence type="ECO:0000313" key="14">
    <source>
        <dbReference type="Proteomes" id="UP001476807"/>
    </source>
</evidence>
<evidence type="ECO:0000259" key="12">
    <source>
        <dbReference type="Pfam" id="PF00561"/>
    </source>
</evidence>
<evidence type="ECO:0000256" key="9">
    <source>
        <dbReference type="ARBA" id="ARBA00022801"/>
    </source>
</evidence>
<keyword evidence="7" id="KW-0963">Cytoplasm</keyword>
<dbReference type="PRINTS" id="PR00793">
    <property type="entry name" value="PROAMNOPTASE"/>
</dbReference>
<dbReference type="Gene3D" id="3.40.50.1820">
    <property type="entry name" value="alpha/beta hydrolase"/>
    <property type="match status" value="1"/>
</dbReference>
<proteinExistence type="inferred from homology"/>
<protein>
    <recommendedName>
        <fullName evidence="5">Proline iminopeptidase</fullName>
        <ecNumber evidence="4">3.4.11.5</ecNumber>
    </recommendedName>
    <alternativeName>
        <fullName evidence="10">Prolyl aminopeptidase</fullName>
    </alternativeName>
</protein>
<evidence type="ECO:0000256" key="11">
    <source>
        <dbReference type="SAM" id="SignalP"/>
    </source>
</evidence>
<evidence type="ECO:0000313" key="13">
    <source>
        <dbReference type="EMBL" id="MER2996924.1"/>
    </source>
</evidence>
<dbReference type="InterPro" id="IPR005944">
    <property type="entry name" value="Pro_iminopeptidase"/>
</dbReference>
<feature type="domain" description="AB hydrolase-1" evidence="12">
    <location>
        <begin position="49"/>
        <end position="325"/>
    </location>
</feature>
<keyword evidence="14" id="KW-1185">Reference proteome</keyword>
<evidence type="ECO:0000256" key="7">
    <source>
        <dbReference type="ARBA" id="ARBA00022490"/>
    </source>
</evidence>
<dbReference type="RefSeq" id="WP_350411261.1">
    <property type="nucleotide sequence ID" value="NZ_JBEOKT010000004.1"/>
</dbReference>
<dbReference type="InterPro" id="IPR002410">
    <property type="entry name" value="Peptidase_S33"/>
</dbReference>
<comment type="similarity">
    <text evidence="3">Belongs to the peptidase S33 family.</text>
</comment>
<gene>
    <name evidence="13" type="ORF">ABS362_05165</name>
</gene>
<evidence type="ECO:0000256" key="10">
    <source>
        <dbReference type="ARBA" id="ARBA00029605"/>
    </source>
</evidence>
<keyword evidence="6" id="KW-0031">Aminopeptidase</keyword>
<evidence type="ECO:0000256" key="3">
    <source>
        <dbReference type="ARBA" id="ARBA00010088"/>
    </source>
</evidence>
<sequence length="348" mass="39008">MYKFLLIIVLALFSGRLAAQTNSINEERFLSIGGIEQWVTISGEDSSKPVVLFLHGGPGSTMNPYDDTMYGYWKKDFVLVNWDQRGAGRTFGRNAPEEVSEDYWIENPLTVEQMTADGIVLAEYLTKHLGKQKIILIGTSWGSILGAKMALARPDLFSAYIGHSQVVNFSEGLAHAYKAVYKMAENANDQESVGVLTQLGSPPYENAKKEGQLLRIIKKYEKANSIPAPADWWKLKSEYDNEKDAQDRYNGDDYSFIHFAGFKAMGIKSMGAGVNFRKDGLEYKIPIYFIQGEEDILTPKELAKAYYDQVKAPKKEFVLVPGAAHGHNQAIIDAQYKIAKKSLDHKNK</sequence>
<organism evidence="13 14">
    <name type="scientific">Pontibacter populi</name>
    <dbReference type="NCBI Taxonomy" id="890055"/>
    <lineage>
        <taxon>Bacteria</taxon>
        <taxon>Pseudomonadati</taxon>
        <taxon>Bacteroidota</taxon>
        <taxon>Cytophagia</taxon>
        <taxon>Cytophagales</taxon>
        <taxon>Hymenobacteraceae</taxon>
        <taxon>Pontibacter</taxon>
    </lineage>
</organism>
<comment type="subcellular location">
    <subcellularLocation>
        <location evidence="2">Cytoplasm</location>
    </subcellularLocation>
</comment>
<comment type="caution">
    <text evidence="13">The sequence shown here is derived from an EMBL/GenBank/DDBJ whole genome shotgun (WGS) entry which is preliminary data.</text>
</comment>
<keyword evidence="8" id="KW-0645">Protease</keyword>
<evidence type="ECO:0000256" key="1">
    <source>
        <dbReference type="ARBA" id="ARBA00001585"/>
    </source>
</evidence>
<dbReference type="InterPro" id="IPR029058">
    <property type="entry name" value="AB_hydrolase_fold"/>
</dbReference>
<evidence type="ECO:0000256" key="4">
    <source>
        <dbReference type="ARBA" id="ARBA00012568"/>
    </source>
</evidence>